<proteinExistence type="predicted"/>
<name>A0ACD3ADM1_9AGAR</name>
<accession>A0ACD3ADM1</accession>
<protein>
    <submittedName>
        <fullName evidence="1">DUF676-domain-containing protein</fullName>
    </submittedName>
</protein>
<organism evidence="1 2">
    <name type="scientific">Pluteus cervinus</name>
    <dbReference type="NCBI Taxonomy" id="181527"/>
    <lineage>
        <taxon>Eukaryota</taxon>
        <taxon>Fungi</taxon>
        <taxon>Dikarya</taxon>
        <taxon>Basidiomycota</taxon>
        <taxon>Agaricomycotina</taxon>
        <taxon>Agaricomycetes</taxon>
        <taxon>Agaricomycetidae</taxon>
        <taxon>Agaricales</taxon>
        <taxon>Pluteineae</taxon>
        <taxon>Pluteaceae</taxon>
        <taxon>Pluteus</taxon>
    </lineage>
</organism>
<dbReference type="EMBL" id="ML208524">
    <property type="protein sequence ID" value="TFK63409.1"/>
    <property type="molecule type" value="Genomic_DNA"/>
</dbReference>
<evidence type="ECO:0000313" key="2">
    <source>
        <dbReference type="Proteomes" id="UP000308600"/>
    </source>
</evidence>
<sequence length="432" mass="48352">MSTNSAIKPIHLLVLVHGMWGDPSNLAELARVVRETRGLDSDDVELHVLLAETNRAESTYDGVDWGGERVAREIADEIEKLGLEGKKVTRFSVTGYSLGGLISRYLVGILHQREFFKDVTPVNFNTVATPHIGLPRYPSFFSSVISSLGPKLLSRTGEQFYCVDKWSANGRPLLEVMADPDRIFFQALLLFQEIRIYANAINDMTVPYVTSAIEIYDPFAAHLTNGIQIEINKEYGPIIDTYTLPSTPVPTPPKPIILSPRWFRSFNRPLLPPAFQMRFPLNLVLYALLPILIPAFISLALVRFKLATRSSQARIRLLESDEANSDKLVHIFAQLERSVEDTVADYIDEPGPISSASNSEAAGATSPDHPILTPLQRRIAANLNKLPLKKELAFFPNVRNAHAVIVCRDIKRFELHKMGEGVVKHWANSFIM</sequence>
<gene>
    <name evidence="1" type="ORF">BDN72DRAFT_775925</name>
</gene>
<evidence type="ECO:0000313" key="1">
    <source>
        <dbReference type="EMBL" id="TFK63409.1"/>
    </source>
</evidence>
<keyword evidence="2" id="KW-1185">Reference proteome</keyword>
<dbReference type="Proteomes" id="UP000308600">
    <property type="component" value="Unassembled WGS sequence"/>
</dbReference>
<reference evidence="1 2" key="1">
    <citation type="journal article" date="2019" name="Nat. Ecol. Evol.">
        <title>Megaphylogeny resolves global patterns of mushroom evolution.</title>
        <authorList>
            <person name="Varga T."/>
            <person name="Krizsan K."/>
            <person name="Foldi C."/>
            <person name="Dima B."/>
            <person name="Sanchez-Garcia M."/>
            <person name="Sanchez-Ramirez S."/>
            <person name="Szollosi G.J."/>
            <person name="Szarkandi J.G."/>
            <person name="Papp V."/>
            <person name="Albert L."/>
            <person name="Andreopoulos W."/>
            <person name="Angelini C."/>
            <person name="Antonin V."/>
            <person name="Barry K.W."/>
            <person name="Bougher N.L."/>
            <person name="Buchanan P."/>
            <person name="Buyck B."/>
            <person name="Bense V."/>
            <person name="Catcheside P."/>
            <person name="Chovatia M."/>
            <person name="Cooper J."/>
            <person name="Damon W."/>
            <person name="Desjardin D."/>
            <person name="Finy P."/>
            <person name="Geml J."/>
            <person name="Haridas S."/>
            <person name="Hughes K."/>
            <person name="Justo A."/>
            <person name="Karasinski D."/>
            <person name="Kautmanova I."/>
            <person name="Kiss B."/>
            <person name="Kocsube S."/>
            <person name="Kotiranta H."/>
            <person name="LaButti K.M."/>
            <person name="Lechner B.E."/>
            <person name="Liimatainen K."/>
            <person name="Lipzen A."/>
            <person name="Lukacs Z."/>
            <person name="Mihaltcheva S."/>
            <person name="Morgado L.N."/>
            <person name="Niskanen T."/>
            <person name="Noordeloos M.E."/>
            <person name="Ohm R.A."/>
            <person name="Ortiz-Santana B."/>
            <person name="Ovrebo C."/>
            <person name="Racz N."/>
            <person name="Riley R."/>
            <person name="Savchenko A."/>
            <person name="Shiryaev A."/>
            <person name="Soop K."/>
            <person name="Spirin V."/>
            <person name="Szebenyi C."/>
            <person name="Tomsovsky M."/>
            <person name="Tulloss R.E."/>
            <person name="Uehling J."/>
            <person name="Grigoriev I.V."/>
            <person name="Vagvolgyi C."/>
            <person name="Papp T."/>
            <person name="Martin F.M."/>
            <person name="Miettinen O."/>
            <person name="Hibbett D.S."/>
            <person name="Nagy L.G."/>
        </authorList>
    </citation>
    <scope>NUCLEOTIDE SEQUENCE [LARGE SCALE GENOMIC DNA]</scope>
    <source>
        <strain evidence="1 2">NL-1719</strain>
    </source>
</reference>